<name>A0A9W6XNW9_9STRA</name>
<sequence>MRDISDSSEGSAPKRRGAQQKLWTPTQREIGVFMAQWLISAGMPHHTITSESFKLLNQRLTGDSGATILAASTFRDLLRAVFANFCDMVKDLLEQEFKAAHEYPFLDIHHGGWTAANGKISAMGTSASFIDRFWRYQELALLLMVGNASHVSSAVHQSICTRVIDLYGVDINTMVQFTISDTTSSARKVSKLFEDSVQTDCTMHILNLCLQYAMGHRENKETVEAYDPVTNTRKREKRYYTDFFF</sequence>
<dbReference type="Proteomes" id="UP001165121">
    <property type="component" value="Unassembled WGS sequence"/>
</dbReference>
<protein>
    <submittedName>
        <fullName evidence="2">Unnamed protein product</fullName>
    </submittedName>
</protein>
<keyword evidence="3" id="KW-1185">Reference proteome</keyword>
<accession>A0A9W6XNW9</accession>
<organism evidence="2 3">
    <name type="scientific">Phytophthora fragariaefolia</name>
    <dbReference type="NCBI Taxonomy" id="1490495"/>
    <lineage>
        <taxon>Eukaryota</taxon>
        <taxon>Sar</taxon>
        <taxon>Stramenopiles</taxon>
        <taxon>Oomycota</taxon>
        <taxon>Peronosporomycetes</taxon>
        <taxon>Peronosporales</taxon>
        <taxon>Peronosporaceae</taxon>
        <taxon>Phytophthora</taxon>
    </lineage>
</organism>
<dbReference type="OrthoDB" id="110948at2759"/>
<proteinExistence type="predicted"/>
<feature type="region of interest" description="Disordered" evidence="1">
    <location>
        <begin position="1"/>
        <end position="21"/>
    </location>
</feature>
<evidence type="ECO:0000313" key="3">
    <source>
        <dbReference type="Proteomes" id="UP001165121"/>
    </source>
</evidence>
<comment type="caution">
    <text evidence="2">The sequence shown here is derived from an EMBL/GenBank/DDBJ whole genome shotgun (WGS) entry which is preliminary data.</text>
</comment>
<dbReference type="AlphaFoldDB" id="A0A9W6XNW9"/>
<evidence type="ECO:0000256" key="1">
    <source>
        <dbReference type="SAM" id="MobiDB-lite"/>
    </source>
</evidence>
<dbReference type="EMBL" id="BSXT01001545">
    <property type="protein sequence ID" value="GMF43491.1"/>
    <property type="molecule type" value="Genomic_DNA"/>
</dbReference>
<reference evidence="2" key="1">
    <citation type="submission" date="2023-04" db="EMBL/GenBank/DDBJ databases">
        <title>Phytophthora fragariaefolia NBRC 109709.</title>
        <authorList>
            <person name="Ichikawa N."/>
            <person name="Sato H."/>
            <person name="Tonouchi N."/>
        </authorList>
    </citation>
    <scope>NUCLEOTIDE SEQUENCE</scope>
    <source>
        <strain evidence="2">NBRC 109709</strain>
    </source>
</reference>
<evidence type="ECO:0000313" key="2">
    <source>
        <dbReference type="EMBL" id="GMF43491.1"/>
    </source>
</evidence>
<gene>
    <name evidence="2" type="ORF">Pfra01_001472900</name>
</gene>